<accession>A0A2A6BZR5</accession>
<dbReference type="EnsemblMetazoa" id="PPA45917.1">
    <property type="protein sequence ID" value="PPA45917.1"/>
    <property type="gene ID" value="WBGene00284286"/>
</dbReference>
<evidence type="ECO:0000313" key="2">
    <source>
        <dbReference type="Proteomes" id="UP000005239"/>
    </source>
</evidence>
<protein>
    <submittedName>
        <fullName evidence="1">Uncharacterized protein</fullName>
    </submittedName>
</protein>
<accession>A0A8R1Z2Z3</accession>
<dbReference type="Proteomes" id="UP000005239">
    <property type="component" value="Unassembled WGS sequence"/>
</dbReference>
<name>A0A2A6BZR5_PRIPA</name>
<organism evidence="1 2">
    <name type="scientific">Pristionchus pacificus</name>
    <name type="common">Parasitic nematode worm</name>
    <dbReference type="NCBI Taxonomy" id="54126"/>
    <lineage>
        <taxon>Eukaryota</taxon>
        <taxon>Metazoa</taxon>
        <taxon>Ecdysozoa</taxon>
        <taxon>Nematoda</taxon>
        <taxon>Chromadorea</taxon>
        <taxon>Rhabditida</taxon>
        <taxon>Rhabditina</taxon>
        <taxon>Diplogasteromorpha</taxon>
        <taxon>Diplogasteroidea</taxon>
        <taxon>Neodiplogasteridae</taxon>
        <taxon>Pristionchus</taxon>
    </lineage>
</organism>
<reference evidence="2" key="1">
    <citation type="journal article" date="2008" name="Nat. Genet.">
        <title>The Pristionchus pacificus genome provides a unique perspective on nematode lifestyle and parasitism.</title>
        <authorList>
            <person name="Dieterich C."/>
            <person name="Clifton S.W."/>
            <person name="Schuster L.N."/>
            <person name="Chinwalla A."/>
            <person name="Delehaunty K."/>
            <person name="Dinkelacker I."/>
            <person name="Fulton L."/>
            <person name="Fulton R."/>
            <person name="Godfrey J."/>
            <person name="Minx P."/>
            <person name="Mitreva M."/>
            <person name="Roeseler W."/>
            <person name="Tian H."/>
            <person name="Witte H."/>
            <person name="Yang S.P."/>
            <person name="Wilson R.K."/>
            <person name="Sommer R.J."/>
        </authorList>
    </citation>
    <scope>NUCLEOTIDE SEQUENCE [LARGE SCALE GENOMIC DNA]</scope>
    <source>
        <strain evidence="2">PS312</strain>
    </source>
</reference>
<reference evidence="1" key="2">
    <citation type="submission" date="2022-06" db="UniProtKB">
        <authorList>
            <consortium name="EnsemblMetazoa"/>
        </authorList>
    </citation>
    <scope>IDENTIFICATION</scope>
    <source>
        <strain evidence="1">PS312</strain>
    </source>
</reference>
<gene>
    <name evidence="1" type="primary">WBGene00284286</name>
</gene>
<dbReference type="AlphaFoldDB" id="A0A2A6BZR5"/>
<evidence type="ECO:0000313" key="1">
    <source>
        <dbReference type="EnsemblMetazoa" id="PPA45917.1"/>
    </source>
</evidence>
<proteinExistence type="predicted"/>
<sequence>MDGEDGGPRKAMARASIGYFGRLLGSILIPEILVQTNFDVQIGSMAFLRGPGGNGKEGGDEEEKHSSCIFYALAFAFRYCLL</sequence>
<keyword evidence="2" id="KW-1185">Reference proteome</keyword>